<dbReference type="PRINTS" id="PR00019">
    <property type="entry name" value="LEURICHRPT"/>
</dbReference>
<dbReference type="OrthoDB" id="8731593at2759"/>
<keyword evidence="4" id="KW-0433">Leucine-rich repeat</keyword>
<evidence type="ECO:0000256" key="7">
    <source>
        <dbReference type="ARBA" id="ARBA00022737"/>
    </source>
</evidence>
<dbReference type="Gene3D" id="3.80.10.10">
    <property type="entry name" value="Ribonuclease Inhibitor"/>
    <property type="match status" value="2"/>
</dbReference>
<keyword evidence="16" id="KW-1185">Reference proteome</keyword>
<evidence type="ECO:0000313" key="16">
    <source>
        <dbReference type="Proteomes" id="UP001152484"/>
    </source>
</evidence>
<dbReference type="AlphaFoldDB" id="A0A9P0ZXW7"/>
<dbReference type="Pfam" id="PF00560">
    <property type="entry name" value="LRR_1"/>
    <property type="match status" value="5"/>
</dbReference>
<dbReference type="InterPro" id="IPR013210">
    <property type="entry name" value="LRR_N_plant-typ"/>
</dbReference>
<evidence type="ECO:0000256" key="1">
    <source>
        <dbReference type="ARBA" id="ARBA00004251"/>
    </source>
</evidence>
<keyword evidence="9 12" id="KW-0472">Membrane</keyword>
<keyword evidence="8 12" id="KW-1133">Transmembrane helix</keyword>
<evidence type="ECO:0000259" key="14">
    <source>
        <dbReference type="Pfam" id="PF23598"/>
    </source>
</evidence>
<feature type="transmembrane region" description="Helical" evidence="12">
    <location>
        <begin position="12"/>
        <end position="31"/>
    </location>
</feature>
<dbReference type="InterPro" id="IPR003591">
    <property type="entry name" value="Leu-rich_rpt_typical-subtyp"/>
</dbReference>
<dbReference type="SMART" id="SM00369">
    <property type="entry name" value="LRR_TYP"/>
    <property type="match status" value="6"/>
</dbReference>
<evidence type="ECO:0000256" key="10">
    <source>
        <dbReference type="ARBA" id="ARBA00023170"/>
    </source>
</evidence>
<evidence type="ECO:0000256" key="4">
    <source>
        <dbReference type="ARBA" id="ARBA00022614"/>
    </source>
</evidence>
<evidence type="ECO:0000256" key="12">
    <source>
        <dbReference type="SAM" id="Phobius"/>
    </source>
</evidence>
<keyword evidence="5 12" id="KW-0812">Transmembrane</keyword>
<dbReference type="InterPro" id="IPR046956">
    <property type="entry name" value="RLP23-like"/>
</dbReference>
<evidence type="ECO:0008006" key="17">
    <source>
        <dbReference type="Google" id="ProtNLM"/>
    </source>
</evidence>
<dbReference type="PANTHER" id="PTHR48063:SF101">
    <property type="entry name" value="LRR RECEPTOR-LIKE SERINE_THREONINE-PROTEIN KINASE FLS2"/>
    <property type="match status" value="1"/>
</dbReference>
<dbReference type="PROSITE" id="PS51257">
    <property type="entry name" value="PROKAR_LIPOPROTEIN"/>
    <property type="match status" value="1"/>
</dbReference>
<dbReference type="PROSITE" id="PS51450">
    <property type="entry name" value="LRR"/>
    <property type="match status" value="1"/>
</dbReference>
<dbReference type="FunFam" id="3.80.10.10:FF:000213">
    <property type="entry name" value="Tyrosine-sulfated glycopeptide receptor 1"/>
    <property type="match status" value="1"/>
</dbReference>
<keyword evidence="3" id="KW-1003">Cell membrane</keyword>
<evidence type="ECO:0000256" key="11">
    <source>
        <dbReference type="ARBA" id="ARBA00023180"/>
    </source>
</evidence>
<evidence type="ECO:0000256" key="9">
    <source>
        <dbReference type="ARBA" id="ARBA00023136"/>
    </source>
</evidence>
<evidence type="ECO:0000256" key="6">
    <source>
        <dbReference type="ARBA" id="ARBA00022729"/>
    </source>
</evidence>
<reference evidence="15" key="1">
    <citation type="submission" date="2022-07" db="EMBL/GenBank/DDBJ databases">
        <authorList>
            <person name="Macas J."/>
            <person name="Novak P."/>
            <person name="Neumann P."/>
        </authorList>
    </citation>
    <scope>NUCLEOTIDE SEQUENCE</scope>
</reference>
<organism evidence="15 16">
    <name type="scientific">Cuscuta europaea</name>
    <name type="common">European dodder</name>
    <dbReference type="NCBI Taxonomy" id="41803"/>
    <lineage>
        <taxon>Eukaryota</taxon>
        <taxon>Viridiplantae</taxon>
        <taxon>Streptophyta</taxon>
        <taxon>Embryophyta</taxon>
        <taxon>Tracheophyta</taxon>
        <taxon>Spermatophyta</taxon>
        <taxon>Magnoliopsida</taxon>
        <taxon>eudicotyledons</taxon>
        <taxon>Gunneridae</taxon>
        <taxon>Pentapetalae</taxon>
        <taxon>asterids</taxon>
        <taxon>lamiids</taxon>
        <taxon>Solanales</taxon>
        <taxon>Convolvulaceae</taxon>
        <taxon>Cuscuteae</taxon>
        <taxon>Cuscuta</taxon>
        <taxon>Cuscuta subgen. Cuscuta</taxon>
    </lineage>
</organism>
<evidence type="ECO:0000259" key="13">
    <source>
        <dbReference type="Pfam" id="PF08263"/>
    </source>
</evidence>
<dbReference type="InterPro" id="IPR055414">
    <property type="entry name" value="LRR_R13L4/SHOC2-like"/>
</dbReference>
<proteinExistence type="inferred from homology"/>
<dbReference type="Pfam" id="PF08263">
    <property type="entry name" value="LRRNT_2"/>
    <property type="match status" value="1"/>
</dbReference>
<sequence>MRRSLLSSPIEIAIAIAAGVSCLLVMSVASIPTASKCIDGEREVLLKFKQTIHGKLSSWDSHNDCCDWKGVGCDNFTGHVVKIDLSGMYLSTKVRHTSIPFIELSYLKYLDLSSNYNLLENQTISSLMENNNNSNSNSNSNSMVSLQHLSLSQIGIIGSIPENFGNRLPALTHLDLSMNGLEGSIPEIFGNNMPALAHLYLWGNSLEGAIPHSLFNVSALYLAWNKFTDLNSLCDIRAAAALRILDISFNQLSGTLPDCWSNLPSLAFLNLANNHNLSGSLPTSIGLLASLEGLHLDHNNFTGTLPSSMENCSSLVVLHLGHNKLLGPIPDWVGENLTPLTVLVLGSNHFNASVPTSLCRLRSLQLLDLSVNHISGTLPDCLANLTGMTVHEPHPNATISYGGVSQGDAIDIVWKGRVIQLQTTLGLIKSIDLSSNMLSGEIPTEITSLDGLVSLNLSRNNLRGPIPPRIDNLSNLETLDLSHNHLSGSIPRSLSLIHRMSFLNVSNNNLSGKIPDGTQLHSFDASTYTGNLGLCGDPLPNSCRREPTHPNIEEADKFFCHDFYASMGVGYAVGFLGVIVNMLFIGSYRFAYFKLLDDFANWAYVVAAIHKAKFVRILGG</sequence>
<keyword evidence="7" id="KW-0677">Repeat</keyword>
<keyword evidence="10" id="KW-0675">Receptor</keyword>
<feature type="domain" description="Leucine-rich repeat-containing N-terminal plant-type" evidence="13">
    <location>
        <begin position="39"/>
        <end position="74"/>
    </location>
</feature>
<keyword evidence="6" id="KW-0732">Signal</keyword>
<evidence type="ECO:0000256" key="5">
    <source>
        <dbReference type="ARBA" id="ARBA00022692"/>
    </source>
</evidence>
<keyword evidence="11" id="KW-0325">Glycoprotein</keyword>
<accession>A0A9P0ZXW7</accession>
<comment type="subcellular location">
    <subcellularLocation>
        <location evidence="1">Cell membrane</location>
        <topology evidence="1">Single-pass type I membrane protein</topology>
    </subcellularLocation>
</comment>
<evidence type="ECO:0000256" key="2">
    <source>
        <dbReference type="ARBA" id="ARBA00009592"/>
    </source>
</evidence>
<dbReference type="GO" id="GO:0005886">
    <property type="term" value="C:plasma membrane"/>
    <property type="evidence" value="ECO:0007669"/>
    <property type="project" value="UniProtKB-SubCell"/>
</dbReference>
<feature type="domain" description="Disease resistance R13L4/SHOC-2-like LRR" evidence="14">
    <location>
        <begin position="235"/>
        <end position="385"/>
    </location>
</feature>
<dbReference type="GO" id="GO:0006952">
    <property type="term" value="P:defense response"/>
    <property type="evidence" value="ECO:0007669"/>
    <property type="project" value="UniProtKB-ARBA"/>
</dbReference>
<feature type="transmembrane region" description="Helical" evidence="12">
    <location>
        <begin position="563"/>
        <end position="585"/>
    </location>
</feature>
<dbReference type="PANTHER" id="PTHR48063">
    <property type="entry name" value="LRR RECEPTOR-LIKE KINASE"/>
    <property type="match status" value="1"/>
</dbReference>
<dbReference type="SUPFAM" id="SSF52058">
    <property type="entry name" value="L domain-like"/>
    <property type="match status" value="2"/>
</dbReference>
<name>A0A9P0ZXW7_CUSEU</name>
<evidence type="ECO:0000313" key="15">
    <source>
        <dbReference type="EMBL" id="CAH9114765.1"/>
    </source>
</evidence>
<dbReference type="InterPro" id="IPR032675">
    <property type="entry name" value="LRR_dom_sf"/>
</dbReference>
<evidence type="ECO:0000256" key="8">
    <source>
        <dbReference type="ARBA" id="ARBA00022989"/>
    </source>
</evidence>
<protein>
    <recommendedName>
        <fullName evidence="17">Leucine-rich repeat-containing N-terminal plant-type domain-containing protein</fullName>
    </recommendedName>
</protein>
<dbReference type="GO" id="GO:0051707">
    <property type="term" value="P:response to other organism"/>
    <property type="evidence" value="ECO:0007669"/>
    <property type="project" value="UniProtKB-ARBA"/>
</dbReference>
<comment type="similarity">
    <text evidence="2">Belongs to the RLP family.</text>
</comment>
<dbReference type="EMBL" id="CAMAPE010000065">
    <property type="protein sequence ID" value="CAH9114765.1"/>
    <property type="molecule type" value="Genomic_DNA"/>
</dbReference>
<dbReference type="Proteomes" id="UP001152484">
    <property type="component" value="Unassembled WGS sequence"/>
</dbReference>
<gene>
    <name evidence="15" type="ORF">CEURO_LOCUS20518</name>
</gene>
<dbReference type="Pfam" id="PF23598">
    <property type="entry name" value="LRR_14"/>
    <property type="match status" value="1"/>
</dbReference>
<dbReference type="FunFam" id="3.80.10.10:FF:000041">
    <property type="entry name" value="LRR receptor-like serine/threonine-protein kinase ERECTA"/>
    <property type="match status" value="1"/>
</dbReference>
<comment type="caution">
    <text evidence="15">The sequence shown here is derived from an EMBL/GenBank/DDBJ whole genome shotgun (WGS) entry which is preliminary data.</text>
</comment>
<evidence type="ECO:0000256" key="3">
    <source>
        <dbReference type="ARBA" id="ARBA00022475"/>
    </source>
</evidence>
<dbReference type="InterPro" id="IPR001611">
    <property type="entry name" value="Leu-rich_rpt"/>
</dbReference>